<dbReference type="EMBL" id="NHSJ01000025">
    <property type="protein sequence ID" value="PPQ33259.1"/>
    <property type="molecule type" value="Genomic_DNA"/>
</dbReference>
<dbReference type="AlphaFoldDB" id="A0A2S6NFA9"/>
<reference evidence="2 3" key="1">
    <citation type="journal article" date="2018" name="Arch. Microbiol.">
        <title>New insights into the metabolic potential of the phototrophic purple bacterium Rhodopila globiformis DSM 161(T) from its draft genome sequence and evidence for a vanadium-dependent nitrogenase.</title>
        <authorList>
            <person name="Imhoff J.F."/>
            <person name="Rahn T."/>
            <person name="Kunzel S."/>
            <person name="Neulinger S.C."/>
        </authorList>
    </citation>
    <scope>NUCLEOTIDE SEQUENCE [LARGE SCALE GENOMIC DNA]</scope>
    <source>
        <strain evidence="2 3">DSM 16996</strain>
    </source>
</reference>
<comment type="caution">
    <text evidence="2">The sequence shown here is derived from an EMBL/GenBank/DDBJ whole genome shotgun (WGS) entry which is preliminary data.</text>
</comment>
<evidence type="ECO:0000313" key="2">
    <source>
        <dbReference type="EMBL" id="PPQ33259.1"/>
    </source>
</evidence>
<dbReference type="PANTHER" id="PTHR33498">
    <property type="entry name" value="TRANSPOSASE FOR INSERTION SEQUENCE ELEMENT IS1557"/>
    <property type="match status" value="1"/>
</dbReference>
<proteinExistence type="predicted"/>
<sequence length="316" mass="36764">MPRVLGMDEKYIAKVPRFVIGDVENRKLLDIRENRLSLNLDQYFDRMEGKDSVEIIYQDMYKGNLTLTKRHFRRAVTGVDKFHVLALSNTAVEMVRRDLNKSLGNRKRIKLKSRNKLFLARWETCKRETRKQLNDFFLLYTLLGEAYWLKERLYGIYDCSTRAEAEQALTDWMNGVQPDLVKPFTVVTSAVKNWRPYMLRYFEHPLTNAYTESLNGLISEINRVGRGYSFETLRAKALLKYGDAKRIIDLYNFDLMSCESDEEMQFLMTAVVSSGVDISTLTDALRQGTLYVDSCEGARQLRDNGAHRFLDDAAPR</sequence>
<gene>
    <name evidence="2" type="ORF">CCR94_02330</name>
</gene>
<dbReference type="InterPro" id="IPR047951">
    <property type="entry name" value="Transpos_ISL3"/>
</dbReference>
<evidence type="ECO:0000313" key="3">
    <source>
        <dbReference type="Proteomes" id="UP000239089"/>
    </source>
</evidence>
<dbReference type="Proteomes" id="UP000239089">
    <property type="component" value="Unassembled WGS sequence"/>
</dbReference>
<accession>A0A2S6NFA9</accession>
<evidence type="ECO:0000259" key="1">
    <source>
        <dbReference type="Pfam" id="PF01610"/>
    </source>
</evidence>
<protein>
    <recommendedName>
        <fullName evidence="1">Transposase IS204/IS1001/IS1096/IS1165 DDE domain-containing protein</fullName>
    </recommendedName>
</protein>
<organism evidence="2 3">
    <name type="scientific">Rhodoblastus sphagnicola</name>
    <dbReference type="NCBI Taxonomy" id="333368"/>
    <lineage>
        <taxon>Bacteria</taxon>
        <taxon>Pseudomonadati</taxon>
        <taxon>Pseudomonadota</taxon>
        <taxon>Alphaproteobacteria</taxon>
        <taxon>Hyphomicrobiales</taxon>
        <taxon>Rhodoblastaceae</taxon>
        <taxon>Rhodoblastus</taxon>
    </lineage>
</organism>
<dbReference type="PANTHER" id="PTHR33498:SF1">
    <property type="entry name" value="TRANSPOSASE FOR INSERTION SEQUENCE ELEMENT IS1557"/>
    <property type="match status" value="1"/>
</dbReference>
<name>A0A2S6NFA9_9HYPH</name>
<dbReference type="Pfam" id="PF01610">
    <property type="entry name" value="DDE_Tnp_ISL3"/>
    <property type="match status" value="1"/>
</dbReference>
<keyword evidence="3" id="KW-1185">Reference proteome</keyword>
<feature type="domain" description="Transposase IS204/IS1001/IS1096/IS1165 DDE" evidence="1">
    <location>
        <begin position="5"/>
        <end position="236"/>
    </location>
</feature>
<dbReference type="InterPro" id="IPR002560">
    <property type="entry name" value="Transposase_DDE"/>
</dbReference>